<evidence type="ECO:0000313" key="2">
    <source>
        <dbReference type="EMBL" id="KAF9071794.1"/>
    </source>
</evidence>
<dbReference type="OrthoDB" id="2988301at2759"/>
<dbReference type="Proteomes" id="UP000772434">
    <property type="component" value="Unassembled WGS sequence"/>
</dbReference>
<proteinExistence type="predicted"/>
<gene>
    <name evidence="2" type="ORF">BDP27DRAFT_1446015</name>
</gene>
<dbReference type="AlphaFoldDB" id="A0A9P5UAA1"/>
<feature type="transmembrane region" description="Helical" evidence="1">
    <location>
        <begin position="31"/>
        <end position="51"/>
    </location>
</feature>
<evidence type="ECO:0000256" key="1">
    <source>
        <dbReference type="SAM" id="Phobius"/>
    </source>
</evidence>
<protein>
    <submittedName>
        <fullName evidence="2">Uncharacterized protein</fullName>
    </submittedName>
</protein>
<reference evidence="2" key="1">
    <citation type="submission" date="2020-11" db="EMBL/GenBank/DDBJ databases">
        <authorList>
            <consortium name="DOE Joint Genome Institute"/>
            <person name="Ahrendt S."/>
            <person name="Riley R."/>
            <person name="Andreopoulos W."/>
            <person name="Labutti K."/>
            <person name="Pangilinan J."/>
            <person name="Ruiz-Duenas F.J."/>
            <person name="Barrasa J.M."/>
            <person name="Sanchez-Garcia M."/>
            <person name="Camarero S."/>
            <person name="Miyauchi S."/>
            <person name="Serrano A."/>
            <person name="Linde D."/>
            <person name="Babiker R."/>
            <person name="Drula E."/>
            <person name="Ayuso-Fernandez I."/>
            <person name="Pacheco R."/>
            <person name="Padilla G."/>
            <person name="Ferreira P."/>
            <person name="Barriuso J."/>
            <person name="Kellner H."/>
            <person name="Castanera R."/>
            <person name="Alfaro M."/>
            <person name="Ramirez L."/>
            <person name="Pisabarro A.G."/>
            <person name="Kuo A."/>
            <person name="Tritt A."/>
            <person name="Lipzen A."/>
            <person name="He G."/>
            <person name="Yan M."/>
            <person name="Ng V."/>
            <person name="Cullen D."/>
            <person name="Martin F."/>
            <person name="Rosso M.-N."/>
            <person name="Henrissat B."/>
            <person name="Hibbett D."/>
            <person name="Martinez A.T."/>
            <person name="Grigoriev I.V."/>
        </authorList>
    </citation>
    <scope>NUCLEOTIDE SEQUENCE</scope>
    <source>
        <strain evidence="2">AH 40177</strain>
    </source>
</reference>
<keyword evidence="1" id="KW-1133">Transmembrane helix</keyword>
<sequence>MGPTLQSSETAGSFGNSTTQTVNLHAVRTFIALQFSGGIGMLVLLSTAFLSRKETFQRLDSSSYIPIKRSQAWYSFCISWIISCFAYCLLFFCGEQFNPDENPSYGVCLVQAALIYSSPPLTGATTFTLLLDVWWTFRTAVMGGRSGGTTVLMSLLIVPYVFWIALTLGFFIVGRADPQMVQRDLTLNPYCILSHPVPPLLACILTLAFALAIIALLINLAVTMYHIRRKIRQSAAHPTRALVLARDTDKTKGKALIVVMISVLYVINQTTSLGSNLSIAALPPIGVVIFGSQKDVLQRWLKLLQWPLPCLRRDARTSSNGSNQLTEYNAKVEILEMDFGPNIVGNDSRNGGPSLIRDAEEALVSPRKGVSFHHE</sequence>
<feature type="transmembrane region" description="Helical" evidence="1">
    <location>
        <begin position="72"/>
        <end position="92"/>
    </location>
</feature>
<name>A0A9P5UAA1_9AGAR</name>
<feature type="transmembrane region" description="Helical" evidence="1">
    <location>
        <begin position="149"/>
        <end position="173"/>
    </location>
</feature>
<keyword evidence="3" id="KW-1185">Reference proteome</keyword>
<feature type="transmembrane region" description="Helical" evidence="1">
    <location>
        <begin position="112"/>
        <end position="137"/>
    </location>
</feature>
<keyword evidence="1" id="KW-0812">Transmembrane</keyword>
<evidence type="ECO:0000313" key="3">
    <source>
        <dbReference type="Proteomes" id="UP000772434"/>
    </source>
</evidence>
<organism evidence="2 3">
    <name type="scientific">Rhodocollybia butyracea</name>
    <dbReference type="NCBI Taxonomy" id="206335"/>
    <lineage>
        <taxon>Eukaryota</taxon>
        <taxon>Fungi</taxon>
        <taxon>Dikarya</taxon>
        <taxon>Basidiomycota</taxon>
        <taxon>Agaricomycotina</taxon>
        <taxon>Agaricomycetes</taxon>
        <taxon>Agaricomycetidae</taxon>
        <taxon>Agaricales</taxon>
        <taxon>Marasmiineae</taxon>
        <taxon>Omphalotaceae</taxon>
        <taxon>Rhodocollybia</taxon>
    </lineage>
</organism>
<accession>A0A9P5UAA1</accession>
<feature type="transmembrane region" description="Helical" evidence="1">
    <location>
        <begin position="199"/>
        <end position="222"/>
    </location>
</feature>
<keyword evidence="1" id="KW-0472">Membrane</keyword>
<comment type="caution">
    <text evidence="2">The sequence shown here is derived from an EMBL/GenBank/DDBJ whole genome shotgun (WGS) entry which is preliminary data.</text>
</comment>
<dbReference type="EMBL" id="JADNRY010000029">
    <property type="protein sequence ID" value="KAF9071794.1"/>
    <property type="molecule type" value="Genomic_DNA"/>
</dbReference>